<proteinExistence type="predicted"/>
<dbReference type="Pfam" id="PF25534">
    <property type="entry name" value="DUF7918"/>
    <property type="match status" value="1"/>
</dbReference>
<dbReference type="EMBL" id="JARJCW010000022">
    <property type="protein sequence ID" value="KAJ7212934.1"/>
    <property type="molecule type" value="Genomic_DNA"/>
</dbReference>
<dbReference type="InterPro" id="IPR057678">
    <property type="entry name" value="DUF7918"/>
</dbReference>
<dbReference type="PANTHER" id="PTHR36223:SF1">
    <property type="entry name" value="TRANSCRIPTION ELONGATION FACTOR EAF N-TERMINAL DOMAIN-CONTAINING PROTEIN"/>
    <property type="match status" value="1"/>
</dbReference>
<gene>
    <name evidence="2" type="ORF">GGX14DRAFT_445715</name>
</gene>
<keyword evidence="3" id="KW-1185">Reference proteome</keyword>
<evidence type="ECO:0000259" key="1">
    <source>
        <dbReference type="Pfam" id="PF25534"/>
    </source>
</evidence>
<comment type="caution">
    <text evidence="2">The sequence shown here is derived from an EMBL/GenBank/DDBJ whole genome shotgun (WGS) entry which is preliminary data.</text>
</comment>
<organism evidence="2 3">
    <name type="scientific">Mycena pura</name>
    <dbReference type="NCBI Taxonomy" id="153505"/>
    <lineage>
        <taxon>Eukaryota</taxon>
        <taxon>Fungi</taxon>
        <taxon>Dikarya</taxon>
        <taxon>Basidiomycota</taxon>
        <taxon>Agaricomycotina</taxon>
        <taxon>Agaricomycetes</taxon>
        <taxon>Agaricomycetidae</taxon>
        <taxon>Agaricales</taxon>
        <taxon>Marasmiineae</taxon>
        <taxon>Mycenaceae</taxon>
        <taxon>Mycena</taxon>
    </lineage>
</organism>
<sequence length="301" mass="33327">MLQWKEFTAWVSIEGKEAKEYDVKTSEKQKTVTCWIASELGKKLAINWTNKKYSSHDTAGYVTIDGIECGAEIIEQDESLPQTAEISGVSNGSTIRPFMFSALELTDDDALLASSSSHQDLGMIELTIIPVKVISGSVPAVPRFSKLKIHEQSKKTVTQQITLAKPKRCAKQQGPGSVTTEPAGQDIVNFCFKYRPIDVLRANGIAPPLPQLHMTAAVDLQRASTSNDDDDDDDPDVKEAKVLRDKLKVVEAKIASKKDKKPRIKRESSDLVDVTQDVPRCKKVKLEGRSLFAEREIIDLT</sequence>
<accession>A0AAD6YES3</accession>
<reference evidence="2" key="1">
    <citation type="submission" date="2023-03" db="EMBL/GenBank/DDBJ databases">
        <title>Massive genome expansion in bonnet fungi (Mycena s.s.) driven by repeated elements and novel gene families across ecological guilds.</title>
        <authorList>
            <consortium name="Lawrence Berkeley National Laboratory"/>
            <person name="Harder C.B."/>
            <person name="Miyauchi S."/>
            <person name="Viragh M."/>
            <person name="Kuo A."/>
            <person name="Thoen E."/>
            <person name="Andreopoulos B."/>
            <person name="Lu D."/>
            <person name="Skrede I."/>
            <person name="Drula E."/>
            <person name="Henrissat B."/>
            <person name="Morin E."/>
            <person name="Kohler A."/>
            <person name="Barry K."/>
            <person name="LaButti K."/>
            <person name="Morin E."/>
            <person name="Salamov A."/>
            <person name="Lipzen A."/>
            <person name="Mereny Z."/>
            <person name="Hegedus B."/>
            <person name="Baldrian P."/>
            <person name="Stursova M."/>
            <person name="Weitz H."/>
            <person name="Taylor A."/>
            <person name="Grigoriev I.V."/>
            <person name="Nagy L.G."/>
            <person name="Martin F."/>
            <person name="Kauserud H."/>
        </authorList>
    </citation>
    <scope>NUCLEOTIDE SEQUENCE</scope>
    <source>
        <strain evidence="2">9144</strain>
    </source>
</reference>
<name>A0AAD6YES3_9AGAR</name>
<evidence type="ECO:0000313" key="3">
    <source>
        <dbReference type="Proteomes" id="UP001219525"/>
    </source>
</evidence>
<evidence type="ECO:0000313" key="2">
    <source>
        <dbReference type="EMBL" id="KAJ7212934.1"/>
    </source>
</evidence>
<dbReference type="AlphaFoldDB" id="A0AAD6YES3"/>
<protein>
    <recommendedName>
        <fullName evidence="1">DUF7918 domain-containing protein</fullName>
    </recommendedName>
</protein>
<dbReference type="PANTHER" id="PTHR36223">
    <property type="entry name" value="BETA-LACTAMASE-TYPE TRANSPEPTIDASE FOLD DOMAIN CONTAINING PROTEIN"/>
    <property type="match status" value="1"/>
</dbReference>
<dbReference type="Proteomes" id="UP001219525">
    <property type="component" value="Unassembled WGS sequence"/>
</dbReference>
<feature type="domain" description="DUF7918" evidence="1">
    <location>
        <begin position="9"/>
        <end position="207"/>
    </location>
</feature>